<name>A0ACC5XF49_PANGG</name>
<protein>
    <submittedName>
        <fullName evidence="1">Uncharacterized protein</fullName>
    </submittedName>
</protein>
<accession>A0ACC5XF49</accession>
<comment type="caution">
    <text evidence="1">The sequence shown here is derived from an EMBL/GenBank/DDBJ whole genome shotgun (WGS) entry which is preliminary data.</text>
</comment>
<dbReference type="Proteomes" id="UP000829447">
    <property type="component" value="Linkage Group LG19"/>
</dbReference>
<dbReference type="EMBL" id="CM040472">
    <property type="protein sequence ID" value="MCI4389703.1"/>
    <property type="molecule type" value="Genomic_DNA"/>
</dbReference>
<proteinExistence type="predicted"/>
<reference evidence="1 2" key="1">
    <citation type="journal article" date="2022" name="bioRxiv">
        <title>An ancient truncated duplication of the anti-Mullerian hormone receptor type 2 gene is a potential conserved master sex determinant in the Pangasiidae catfish family.</title>
        <authorList>
            <person name="Wen M."/>
            <person name="Pan Q."/>
            <person name="Jouanno E."/>
            <person name="Montfort J."/>
            <person name="Zahm M."/>
            <person name="Cabau C."/>
            <person name="Klopp C."/>
            <person name="Iampietro C."/>
            <person name="Roques C."/>
            <person name="Bouchez O."/>
            <person name="Castinel A."/>
            <person name="Donnadieu C."/>
            <person name="Parrinello H."/>
            <person name="Poncet C."/>
            <person name="Belmonte E."/>
            <person name="Gautier V."/>
            <person name="Avarre J.-C."/>
            <person name="Dugue R."/>
            <person name="Gustiano R."/>
            <person name="Ha T.T.T."/>
            <person name="Campet M."/>
            <person name="Sriphairoj K."/>
            <person name="Ribolli J."/>
            <person name="de Almeida F.L."/>
            <person name="Desvignes T."/>
            <person name="Postlethwait J.H."/>
            <person name="Bucao C.F."/>
            <person name="Robinson-Rechavi M."/>
            <person name="Bobe J."/>
            <person name="Herpin A."/>
            <person name="Guiguen Y."/>
        </authorList>
    </citation>
    <scope>NUCLEOTIDE SEQUENCE [LARGE SCALE GENOMIC DNA]</scope>
    <source>
        <strain evidence="1">YG-Dec2019</strain>
    </source>
</reference>
<evidence type="ECO:0000313" key="1">
    <source>
        <dbReference type="EMBL" id="MCI4389703.1"/>
    </source>
</evidence>
<organism evidence="1 2">
    <name type="scientific">Pangasianodon gigas</name>
    <name type="common">Mekong giant catfish</name>
    <name type="synonym">Pangasius gigas</name>
    <dbReference type="NCBI Taxonomy" id="30993"/>
    <lineage>
        <taxon>Eukaryota</taxon>
        <taxon>Metazoa</taxon>
        <taxon>Chordata</taxon>
        <taxon>Craniata</taxon>
        <taxon>Vertebrata</taxon>
        <taxon>Euteleostomi</taxon>
        <taxon>Actinopterygii</taxon>
        <taxon>Neopterygii</taxon>
        <taxon>Teleostei</taxon>
        <taxon>Ostariophysi</taxon>
        <taxon>Siluriformes</taxon>
        <taxon>Pangasiidae</taxon>
        <taxon>Pangasianodon</taxon>
    </lineage>
</organism>
<gene>
    <name evidence="1" type="ORF">PGIGA_G00101650</name>
</gene>
<evidence type="ECO:0000313" key="2">
    <source>
        <dbReference type="Proteomes" id="UP000829447"/>
    </source>
</evidence>
<keyword evidence="2" id="KW-1185">Reference proteome</keyword>
<sequence length="7459" mass="850056">MQARWQHFSCESEALSSWVCEREKELEAVDGNTATLEQQIHTVEAMEAGLEEKKDVLRKLEAESRALTRFITPGEAEHIKARLMQIIRYWEELTNNVKQRGAELQASLSHKMKLTEDMDEVKSVLKDLAEKLNKPVTGCTSTSGTYQAHHEHMDAWQALKLLQPRLVSLSLGLRRISNKDQLQKEVSDLQQAHIQCTTKAARKQAKLEDLLTRWQQYERGLSVLQGWLDSAEKLCKSDTPYLITDKAKLHSQLQTLQDLQSEVPSQESLLEKLETQAEFLYPTASEERVGELTELHCNLEERWCSLSVSIPLRIQELQAHLSQLEQFNQVLMTLSQWSESFLRELRYRSKVTITDLTSAGTQIKDDEALLQTQSKAMEDLKKHIEGLSPSLAPLDLHRLQARQEDCLQPFSEAKSLLQNRSEALVKLETFLVTYKLTTNSLQTLQRAVGQANWDQTKDRNLNQELEQLSQELASVEVQAISLDSSLNKAYLHLHGTDGDRTSCRGLVEDLGSELQQIQRSMGTRQSEAEALGALWSSFTRRKELLLKILTELEDRARKPWLPEPSTQNFQQRLWMLNQLEEELDALQHSQLWLGEKGEQLAHRDPEMVGEARRDVTLVQTSWEKIKNIISEEQEQCRVLVGMCKDYQTLKYKLGSVVERAHAVTVTQSVQHNPEDIRRTLTRLEVVKSELAGAQDDLDLFICKSKSFISELRNFPEDIAEAVHVEMDNIVDQWMDTSERMETEADRLTSALELWNEINSVVNDIECWSATSVSELSDGPVNLLSSANMDDCLSQFKLEIESKKMLMETLQGKVTELQEVTKNQETDVELQAMAADLRKKIFHAEEVYEQARSILRDFSCQSRQLQDVISQMAEQLHAVESTLSELSHSSDPENVAKIKELQKTLKQVDGGLDVTGESLRVLCRAYPAQQLTALGESITELVKRSEAAAQRSSRILQTLQETLLHRFKELTQDFHSWLSELRAGTEARSEEAGDVPEVTAQLQRLKVCLERVSEGEKRLTKLHEEEEKLLTHLSTSAAGGVQERLASCQLALDGFTAACRQRVRCLEESAALQDGLEVCVEELRDWLRQMEESLQKEAALCGASQPGVPDCSIQLKRAEEIHKELLTRRPSLERLYQASLPLSEVNSVPAELLSSHQALLQEAWTRLRHLQEYQAFGEALRAVGDWLEEVTGRLEKLESTEGNKEEVEERLERVQDILLMKGEGEVKLNMAAGKGELVIKSSGDVGQEVIRSKLQEVEDAWAALLLRAMSCHSRLEWTVSQWGLFVESQAQLRTWLEEVEAEVKGPLEPQLGLREKRQQLDRLCLLSADVEDHQGALCYLEESAAELFKRTGDPAFKEEETAQLRAQFDDVRAAAEERVRLSEGVVFEHEKYMATVRELTDWLMSKGEELQRCSDPSGDSASVGKKLMEVRELVAQGAREGRERLRRVRLSAESACRLTAAAGCELMDGEVLALARALRQWEGQALRARDALETAVTVATGAERERRRLAEQLEEDTGRLERQLREWSDGLKRSERRNSGAAAVEGWTVAKGVLEGLQATEVMEEKLKAQLNELCGFSSDLSAQSERVSALIKLHNSLSLRAARECQNKEKLLEQRFRSSLRDFRQWLVNANISTAKCFDSPHSIQEASTSLQRIQEFLSDSEQGQARLNAVLSHGDRLGAVVSADRVEAVRAKANAAKDDWRNLMDNLKQRETVLQGLQCQMQEFEASVEPLQDWINRTEISVQESSARLHDLPAKRLELSKLQSVLEEMGSMESELGMLRERAHSLWEGQAAGKGFVHRVCQLAARYLALSNRTKEKVSRVERVVGEHQLFSQGLQELQSWVSEAQQILETCRTPTADKSVLLTRMSQLEELLAARQEREIQLKMLITRGEAVQRNTSAEGVPVVRKQIQDLKDSWDSLLSASIQCKSQLEGALSHWTSYQEDVSQFEGWLERVEESLGNSDKHYTEMREKTANLRKAKLLYEEVLSHSSLLETIATKGSNLPEHSATQQEVQELSEQYEAIKDKAKAAVRKAEELVLVHQEYQRGLHMFEDWLEQEQSNLGLLSPLDGDVNTLEKTLKELHMLQSRCSEGQALLKSALSSRERVIPWGVPQIEDRALETAQREWQAYQDRLETTHASLEQTLVRLQQLEGRFQSLDQWLVDIELKVRLRSHRRSDCAAKEHQLQQLLRWQVEAVQKQCEMEALSALAQQVVEDAHVSARVSARVTQLTARYHALLLRIQETVRQLQEELRSIGEAQDALRTFSEWLSATTTGFKAASESEQALDRASLEKKMKRLESLQRDVDEGHALFKTLREKAEQAVSFLDESGACKLEREVQESRSQLEELGLGLRAEHGATEKSMMLYKEFQERYKTQMQWLRETRALLSSSAEPKAELYQRKAQLAKYKVLEQSLLSRDSALSAMMEKGKTLLSLLHSPSITENMDRLQSDYRELCNTARTQVQKLETHVKKQEEYHTELQEVERWLLQMSSRMVTPDPTPGGGLEAATQQLARHKAIMEEIAGFEERLAGLKERGDELTSGCSERLQARLRQQIQSHLQGARDSYSAICSTAQRVYQSLDRELQRHVSLRDTLQQCQTWLFNIQEELQPPAQTPRYLEEALIQLKQERALQEQASTYLQLICSTCDLSDEKVQETAADIQQVKIQVEERMLESQELADSWREIESLRSDLESRLREAEHFLQNMLRRPADLEPKVSQNQLDQAQDFIQEIQARQADLTSLRESVGRLVPSQDSPVLVEIGRLRRSWLELAKQAAELLEQREEDLQRSGDYQECLGMAEELFDQLSKEWDYLSRGDMESTAGCLDALKKLSIDLQDQRCVLEDLKDNKNAILSRLSLEDKDLVKEQVGYLEQRWAQMEMQVEQKVQGTIQTLEDLNHLEDLFRETQEWAEVQRPSLSDVLKTSPPPDLAQSFLFDHLSFCAELEAKQQLINQSMSEADSLYSHLGLKEKRRLQTLVQDVQAEVESLGSKAAHHRKSLSKVFTERTQFLQALDRAAGWIKQQEQRVLTDEHVALLPDELSKQVSICKNICSSLRAYQVELTSLWTQGRELVKDTTEDEKVETFQRLEELQGTFEASLQRCTHHLQHLERALVIRKYFKVDLDRICEWLRHAEAATFPVIDLKRNDVELQNQLAKYQQILDHTSAYENLLLIVQRAGQEILPTLNEVDHCYLDEKLNGLPQQYNAILLSTKEKRDRIQRVILERRELESLIEVTRKALEELQQQCDALEKQSTSRSLEDGERLHGDYEEIQKGLSNFFQAMNELKSKTQDFHCTGQPYTCEVIDQLASLHSRLDQATKEKVNQLKRTLNVLNDYRATIVKMDSGINAVKEQMDKPNSEKQLNAMERLSKLHKLAKELDEITSYSEGLSGQIVEFSQQFDHDTLKTQVSMKETQLQALKSNISKCIEECEHCAKSCVGGEPSFQTEIKENLVWLKMVREDLRSLFTLQEINVHVAQDEIRSAVSLQREIKSRLQLLEVLSQNERQRYKTAEQPFPSDMEICLKDIADLESEVQESLSTKQVVLQSALSLLQLYQSALKSTCQWFEDADAVLKQKNQELELEDLTERLKELKHVLTQEPTIKKAIQDIEGILPKMEDFVDSDVIIKLKEGYETTCQRSAELMEQLRCHQETLNRCLTQWMSFNNDREVLISEMNEFERRLAGFSTAKSSSLQEAEEKLRFHQDVVFYLEACQDKLTNLKEQSEQFELKSVSSAAVSRSVCALCQRWTQLTGVAKGQEKALKDTVHDWRRFIEKLEKMRSVSEDLHSRVPDSVVEKAASTVALHNLLEYHDSFSREVERENSALTLLRHHALHLLLHSDAAGLKIPSDQTSSISNQTTRLGKLSATPLKQPTTPIKQPTMPSKLPTSTSNQSTTPTTQTAPPNNHIDMPSDQTATPSTQLATPSSQSTTPTTQPATPNNQLDTPSIQTATPSTQLTTPNTQPATHNNHLDTPSNQTATPSTQLTTPSSQSTTPTTQPATPNNQLDTPSIQTATPSTQLTTPSTQSTMPNTQPATHNNHLDTPSNQTATPSTQPTTPSNHLDMAITRPATPKYQTTTPINQLATPTKQANNASNEDAFYLKEIQAMQGKYESLLQKVFVSRQQVQVELLEREEVERELGLVKGWIQDTQGLLLSPTADLDTLLSDLETAHGSVQSQRQALEQIADRQQMKYKELHVTVPSEISTQLAQVTLALGSAEDQVQSREREVQHSRDVKEDFTARLKDISEKVSTISVKLKQKSVDVEEAKEETETLREELEDCSHALSELDVAMQEFGEQNPLLARQLGATLSKLTELHSQTSRLAEGRTTRLKKAEQHFEEFNERLTLILNWTEKAETLVSSSIVWSPASMMQEQIRTHQALLREWRRLQGEMEAVMERVALLGEVVHTDALHQQVAELSHHAEELQQRAKTRLLNLQDAAKDLSRLESEVKSLHRSIERVQETLASPELARLSLREQLHQRQQCNILQEAVVQYEQYEQEVKNLQKMIEEAQRVIQDRPVATGNIHELQTQIQHHEELAQKIKGYQEQIAALNSKCKMLTVKAKHATMLLTVSEVGGLSDGLEELEDEEEEMAKHPTTHPSVVMMTAGRCHTLLSPVTEESGEEGTNSEVSSPPACRSPSPGPNADVSLNQASGRAPLSRAPLQELYDQSMESAATANLDDLQRSWETLKNVISEKQKSLYEALERQQHYQETLQSISNKMESIEASLNEGLEPGKSPESQMAAHQALMDEILMLQDEISALQACFSEELQGDEESPEQDAGDQLALHSTLTVLGERMATIRMKASGKRQLLEERLNEQLEEQRQEQALQRYHSEAEELDHWLLSTRATLNSALQPHPEDMDMEEQLIDCQNMLLEIEQKVLCLSELSVHSESLLLEGKAGMRGDAEQLTLKLHSLKASLLELQRILQDKHTHIQGSLMEQEESETDSSLSQSPSVLDWLNQARSTRSQQHQDTVQRQRELEVQLEEQRKLMQSVAYRGEELLSQQTTPNGESAENLQDMLDLGESVSEQDCIRMKWENLSKDLNTKLQLLSNTVQEEQLSSVYQRSRVSSPGSLFRGDQLTPDVFSPSALFETFNHKLEELAEADVKHTLTWERTLYEAVCSASTWLDGAESSLLSGPVLLSDDSEIQLCHLEGLYKEVKNVSEEVCKCREVLDGCDEGGDGLIEEVLDGLDERLRLMDSLLEQRCDSIRDRLQEHTTFQAELRQLFAAMSDSKHQLLQKMCGAADRPASRQLETLAEAEDSLREFEQRVCEMRTKGEKLQSDPVTTQELLRLQDMYEELVEMVGSRRSALNQMLVLKAQYEKALHDLQELVDTAQDKMAADQKMTAGSVLEVQILLDKHKEFFQGLEAHVVLTQAFFRQVSVVMVQREAQMLEQTVAQAHTVLKQAHRRGVELEGILEDWSRFVGDYQALYKQLEVVESSIPAVGLVEETEERLSERIALYQCLKSTLVERQQQLYQVLEDGKRLLLSVCCSELEAQLTQLGEHWLSSTTKISKELQRLDSTLKHWTRYQSDSAELSQWLSSALDRLEFWSTQSVTVPQELETVRDHLHAFLEFSKEVDAKSSLRSSVLSRGNQLLRLKKVDTAALRTHLGQVETQWAELLTRIPVVQEKLHQLQMEKLASRHAITELMSWISLMENVIQEDQNKILEAVGSEVVQAYIQKYKGFGIDLSCKQLTVDFVNQSVLQISSQDVEGKRSDKTDFAERLGAMNRRWQILQGLITEKITLLESLLESWLEYENGVQTLKTWISTQEEKLKKKPRIEDVASVQNLLKDCQEQEELVKEKEKDLEKVEEKGCSLIQGKKGDAAAVVMETLKGLNQAWTNLDQMVGQVKINLRAVLEQWSLYKRASEEIHGYLMEGQYSISRLRLLTGSPEAVLMQVENLESLQEELEKQESSVKKFGSLTEQLLKDCHCTVADSLNTTLTEINHRWNSLLEQISDQLRSSKNLLQLWQRYKELHESSSKDVQRLEERAERLLNSSAHRETTEQEVKTWIHDCDDLLKAHGSVQATLQQLTDVEEQLRLQVEPSSMATFHTDYLSLIRRLATVGHALHRQQALIEASVKDYESFREELRCLSRWPEEAQEVLKESDPAASADLCSVQERMEKLNLQALVLQRQSFLEKCEMWLSFLTQTEEKLGAEISGNYQSLLEQQREHELFQAEMFSRQQILYSIISDGHQLLNQGRVEDRDDFGLKLALLSNQWQGVVRRAQQRRGIIDALVCQWQRYTELSDKLRHWLQEAALEPEEEPQQQQQGRVMALQQARGVLDHIQLKERVLQRQQGSYILAVEAGRQLLLSADAQAEALLQEELTELQERWRSTSIRLDQRKKELLSLLKDWEQCEKGIAASHEKLRAFKRKLSLPLPDHHEELHNEQIRCKELEGSTDGWADDVDTLCVLRNSLSSSLSSNDLTVLQERLELLQRQWEETCHQLTLRRQQVSEKLNEWAVFNEKNKELCEWLTQMESKVSQNGDITIEEMIEKLRKDYQEEISVAQENKQQLELMGERLAQASHESKAAEIQYKLSKVNERWQHLLDLIAARVKKLRETLVAVQQLDKNMSSLRTWLTHIETELSRPIVYETCDTNEIQKKLSQQQDLQRDIEKHSTGVASVLNLCEVLLHDCDACAAETECDSIQQATRSLDRRWRNICAVAMERRLKIEETWRLWQKFLDDYSHFEDWLKASERTAALPNSSGVLYTVAKEELKKFEAFQRQVQECLTQLELINKQYRRLARENRTDSSCRLRQMVHDGNQRWDTLQRRVAAILRRLKHFIGQREEFETVRDGVLVWLTEMDLQLTNIEHFSECDVQAKIKQLRAFQQEIDLNTGKIGGVFSQGEALMEKSEPLDAAVIEEELDELQRYCREVFGRVDRYYRKLTRLPLADDECDGSDREFDLDGSGDLSDLQWEDGNSLSSTSSRTPSVSPAPLRANCSGRETPASVDSIPLEWDHDYDLEPMGHTMSSKKRGEGEEDEDVACSTTAALKDVVIPESPEAYIKLTESTLRSSSGDSARNVLDLDSHNTSYSGYMRLMGDCRGSINAVKRAEGELEEEESDLSGLNNPENAEPQNTGVIERWELIQAQSHNSNQDLLLWQQLTSDLEDMEAWLSQTEEELAELKGRDLSTDIHTIDQRIRKLKDLQKEVDTHKPTVLSINLNSVRLVQSDGEESRKLRKRLKEMNSRWDRLGKALQQWRAALQDALMQCQEFHELSHGLLLWLEHIDRRRNEIVPIAAGLDRHTLQAHYRTLEQIEQELRETERSVSSLQELSVQLLVQAQGSESLEAQERVHVIGNRLRLLLNAVTSDLQLLESRLQTSADTHVPSVWSAVDDVDTSGSASPVSVVSVPVQHHTLRSKCNVSGAGSSASLPRHRSPGVSACASSRCGSSGPRGGAAAARCQPFLLRVLRAALPLQLLLLLIVGLACLVPITEEDYSCANHNNFARSFHPMLRYTNGPPPI</sequence>